<keyword evidence="1" id="KW-1133">Transmembrane helix</keyword>
<evidence type="ECO:0000256" key="1">
    <source>
        <dbReference type="SAM" id="Phobius"/>
    </source>
</evidence>
<keyword evidence="1" id="KW-0472">Membrane</keyword>
<evidence type="ECO:0000313" key="3">
    <source>
        <dbReference type="Proteomes" id="UP001460679"/>
    </source>
</evidence>
<accession>A0ABZ2RNJ4</accession>
<feature type="transmembrane region" description="Helical" evidence="1">
    <location>
        <begin position="72"/>
        <end position="95"/>
    </location>
</feature>
<evidence type="ECO:0000313" key="2">
    <source>
        <dbReference type="EMBL" id="WXL28561.1"/>
    </source>
</evidence>
<keyword evidence="1" id="KW-0812">Transmembrane</keyword>
<proteinExistence type="predicted"/>
<reference evidence="2" key="1">
    <citation type="submission" date="2024-03" db="EMBL/GenBank/DDBJ databases">
        <title>Complete genome sequence of Mycoplasma gypis type strain B1/T1.</title>
        <authorList>
            <person name="Spergser J."/>
        </authorList>
    </citation>
    <scope>NUCLEOTIDE SEQUENCE [LARGE SCALE GENOMIC DNA]</scope>
    <source>
        <strain evidence="2">B1/T1</strain>
    </source>
</reference>
<dbReference type="Proteomes" id="UP001460679">
    <property type="component" value="Chromosome"/>
</dbReference>
<protein>
    <submittedName>
        <fullName evidence="2">Uncharacterized protein</fullName>
    </submittedName>
</protein>
<gene>
    <name evidence="2" type="ORF">WG616_00820</name>
</gene>
<dbReference type="EMBL" id="CP148066">
    <property type="protein sequence ID" value="WXL28561.1"/>
    <property type="molecule type" value="Genomic_DNA"/>
</dbReference>
<keyword evidence="3" id="KW-1185">Reference proteome</keyword>
<organism evidence="2 3">
    <name type="scientific">[Mycoplasma] gypis</name>
    <dbReference type="NCBI Taxonomy" id="92404"/>
    <lineage>
        <taxon>Bacteria</taxon>
        <taxon>Bacillati</taxon>
        <taxon>Mycoplasmatota</taxon>
        <taxon>Mycoplasmoidales</taxon>
        <taxon>Metamycoplasmataceae</taxon>
        <taxon>Metamycoplasma</taxon>
    </lineage>
</organism>
<name>A0ABZ2RNJ4_9BACT</name>
<feature type="transmembrane region" description="Helical" evidence="1">
    <location>
        <begin position="29"/>
        <end position="51"/>
    </location>
</feature>
<dbReference type="RefSeq" id="WP_205498841.1">
    <property type="nucleotide sequence ID" value="NZ_CP148066.1"/>
</dbReference>
<sequence length="109" mass="12278">MNNFLLINYEDNSALIDNLRSGAKQLNTILWGVIGIFILFFGIWWGIKLFLSYKDWADAKKKNDPEDTKSKLKHLLLIAIVPAIIILIAIMIPLAQGVINGVWNSPQQG</sequence>